<accession>A0A7N2L3L7</accession>
<dbReference type="EnsemblPlants" id="QL03p009882:mrna">
    <property type="protein sequence ID" value="QL03p009882:mrna"/>
    <property type="gene ID" value="QL03p009882"/>
</dbReference>
<dbReference type="PANTHER" id="PTHR33463:SF218">
    <property type="entry name" value="DISEASE RESISTANCE PROTEIN RPS2-LIKE"/>
    <property type="match status" value="1"/>
</dbReference>
<keyword evidence="4" id="KW-1185">Reference proteome</keyword>
<dbReference type="Gramene" id="QL03p009882:mrna">
    <property type="protein sequence ID" value="QL03p009882:mrna"/>
    <property type="gene ID" value="QL03p009882"/>
</dbReference>
<dbReference type="Gene3D" id="1.10.8.430">
    <property type="entry name" value="Helical domain of apoptotic protease-activating factors"/>
    <property type="match status" value="1"/>
</dbReference>
<dbReference type="InParanoid" id="A0A7N2L3L7"/>
<evidence type="ECO:0000256" key="2">
    <source>
        <dbReference type="ARBA" id="ARBA00022821"/>
    </source>
</evidence>
<keyword evidence="1" id="KW-0547">Nucleotide-binding</keyword>
<dbReference type="GO" id="GO:0006952">
    <property type="term" value="P:defense response"/>
    <property type="evidence" value="ECO:0007669"/>
    <property type="project" value="UniProtKB-KW"/>
</dbReference>
<keyword evidence="2" id="KW-0611">Plant defense</keyword>
<dbReference type="PANTHER" id="PTHR33463">
    <property type="entry name" value="NB-ARC DOMAIN-CONTAINING PROTEIN-RELATED"/>
    <property type="match status" value="1"/>
</dbReference>
<dbReference type="GO" id="GO:0043531">
    <property type="term" value="F:ADP binding"/>
    <property type="evidence" value="ECO:0007669"/>
    <property type="project" value="InterPro"/>
</dbReference>
<reference evidence="3 4" key="1">
    <citation type="journal article" date="2016" name="G3 (Bethesda)">
        <title>First Draft Assembly and Annotation of the Genome of a California Endemic Oak Quercus lobata Nee (Fagaceae).</title>
        <authorList>
            <person name="Sork V.L."/>
            <person name="Fitz-Gibbon S.T."/>
            <person name="Puiu D."/>
            <person name="Crepeau M."/>
            <person name="Gugger P.F."/>
            <person name="Sherman R."/>
            <person name="Stevens K."/>
            <person name="Langley C.H."/>
            <person name="Pellegrini M."/>
            <person name="Salzberg S.L."/>
        </authorList>
    </citation>
    <scope>NUCLEOTIDE SEQUENCE [LARGE SCALE GENOMIC DNA]</scope>
    <source>
        <strain evidence="3 4">cv. SW786</strain>
    </source>
</reference>
<protein>
    <recommendedName>
        <fullName evidence="5">NB-ARC domain-containing protein</fullName>
    </recommendedName>
</protein>
<dbReference type="AlphaFoldDB" id="A0A7N2L3L7"/>
<dbReference type="InterPro" id="IPR042197">
    <property type="entry name" value="Apaf_helical"/>
</dbReference>
<dbReference type="InterPro" id="IPR050905">
    <property type="entry name" value="Plant_NBS-LRR"/>
</dbReference>
<dbReference type="EMBL" id="LRBV02000003">
    <property type="status" value="NOT_ANNOTATED_CDS"/>
    <property type="molecule type" value="Genomic_DNA"/>
</dbReference>
<evidence type="ECO:0000313" key="3">
    <source>
        <dbReference type="EnsemblPlants" id="QL03p009882:mrna"/>
    </source>
</evidence>
<reference evidence="3" key="2">
    <citation type="submission" date="2021-01" db="UniProtKB">
        <authorList>
            <consortium name="EnsemblPlants"/>
        </authorList>
    </citation>
    <scope>IDENTIFICATION</scope>
</reference>
<dbReference type="Gene3D" id="3.40.50.300">
    <property type="entry name" value="P-loop containing nucleotide triphosphate hydrolases"/>
    <property type="match status" value="1"/>
</dbReference>
<dbReference type="SUPFAM" id="SSF52540">
    <property type="entry name" value="P-loop containing nucleoside triphosphate hydrolases"/>
    <property type="match status" value="1"/>
</dbReference>
<evidence type="ECO:0000313" key="4">
    <source>
        <dbReference type="Proteomes" id="UP000594261"/>
    </source>
</evidence>
<organism evidence="3 4">
    <name type="scientific">Quercus lobata</name>
    <name type="common">Valley oak</name>
    <dbReference type="NCBI Taxonomy" id="97700"/>
    <lineage>
        <taxon>Eukaryota</taxon>
        <taxon>Viridiplantae</taxon>
        <taxon>Streptophyta</taxon>
        <taxon>Embryophyta</taxon>
        <taxon>Tracheophyta</taxon>
        <taxon>Spermatophyta</taxon>
        <taxon>Magnoliopsida</taxon>
        <taxon>eudicotyledons</taxon>
        <taxon>Gunneridae</taxon>
        <taxon>Pentapetalae</taxon>
        <taxon>rosids</taxon>
        <taxon>fabids</taxon>
        <taxon>Fagales</taxon>
        <taxon>Fagaceae</taxon>
        <taxon>Quercus</taxon>
    </lineage>
</organism>
<evidence type="ECO:0008006" key="5">
    <source>
        <dbReference type="Google" id="ProtNLM"/>
    </source>
</evidence>
<dbReference type="Proteomes" id="UP000594261">
    <property type="component" value="Chromosome 3"/>
</dbReference>
<proteinExistence type="predicted"/>
<sequence length="202" mass="22651">MGQVIVFNKTGGGPVVSVSSLVLSVTNVEDLTKQVEKLETINHKIIDALKDDECNAIALYGIKGIGKTTLVKEVERANQLYSWLKDEKKILIVLDDVWASHDFDLEDNSIMGLQTKKLPLNVLSEGDSWALFRRFVGEVVGSPSFNSVAREVVEECGGLPSLLIKIVTARLRFKSLDEWKNFCRLLKESRALNKKELLDEYI</sequence>
<dbReference type="InterPro" id="IPR027417">
    <property type="entry name" value="P-loop_NTPase"/>
</dbReference>
<name>A0A7N2L3L7_QUELO</name>
<dbReference type="GO" id="GO:0005524">
    <property type="term" value="F:ATP binding"/>
    <property type="evidence" value="ECO:0007669"/>
    <property type="project" value="UniProtKB-KW"/>
</dbReference>
<evidence type="ECO:0000256" key="1">
    <source>
        <dbReference type="ARBA" id="ARBA00022741"/>
    </source>
</evidence>